<comment type="caution">
    <text evidence="1">The sequence shown here is derived from an EMBL/GenBank/DDBJ whole genome shotgun (WGS) entry which is preliminary data.</text>
</comment>
<dbReference type="AlphaFoldDB" id="J0ZP51"/>
<dbReference type="PATRIC" id="fig|1094558.3.peg.823"/>
<reference evidence="1 2" key="1">
    <citation type="submission" date="2012-03" db="EMBL/GenBank/DDBJ databases">
        <title>The Genome Sequence of Bartonella tamiae Th239.</title>
        <authorList>
            <consortium name="The Broad Institute Genome Sequencing Platform"/>
            <consortium name="The Broad Institute Genome Sequencing Center for Infectious Disease"/>
            <person name="Feldgarden M."/>
            <person name="Kirby J."/>
            <person name="Kosoy M."/>
            <person name="Birtles R."/>
            <person name="Probert W.S."/>
            <person name="Chiaraviglio L."/>
            <person name="Young S.K."/>
            <person name="Zeng Q."/>
            <person name="Gargeya S."/>
            <person name="Fitzgerald M."/>
            <person name="Haas B."/>
            <person name="Abouelleil A."/>
            <person name="Alvarado L."/>
            <person name="Arachchi H.M."/>
            <person name="Berlin A."/>
            <person name="Chapman S.B."/>
            <person name="Gearin G."/>
            <person name="Goldberg J."/>
            <person name="Griggs A."/>
            <person name="Gujja S."/>
            <person name="Hansen M."/>
            <person name="Heiman D."/>
            <person name="Howarth C."/>
            <person name="Larimer J."/>
            <person name="Lui A."/>
            <person name="MacDonald P.J.P."/>
            <person name="McCowen C."/>
            <person name="Montmayeur A."/>
            <person name="Murphy C."/>
            <person name="Neiman D."/>
            <person name="Pearson M."/>
            <person name="Priest M."/>
            <person name="Roberts A."/>
            <person name="Saif S."/>
            <person name="Shea T."/>
            <person name="Sisk P."/>
            <person name="Stolte C."/>
            <person name="Sykes S."/>
            <person name="Wortman J."/>
            <person name="Nusbaum C."/>
            <person name="Birren B."/>
        </authorList>
    </citation>
    <scope>NUCLEOTIDE SEQUENCE [LARGE SCALE GENOMIC DNA]</scope>
    <source>
        <strain evidence="1 2">Th239</strain>
    </source>
</reference>
<protein>
    <submittedName>
        <fullName evidence="1">Uncharacterized protein</fullName>
    </submittedName>
</protein>
<dbReference type="Proteomes" id="UP000008952">
    <property type="component" value="Unassembled WGS sequence"/>
</dbReference>
<proteinExistence type="predicted"/>
<dbReference type="eggNOG" id="COG2141">
    <property type="taxonomic scope" value="Bacteria"/>
</dbReference>
<dbReference type="OrthoDB" id="7903015at2"/>
<evidence type="ECO:0000313" key="2">
    <source>
        <dbReference type="Proteomes" id="UP000008952"/>
    </source>
</evidence>
<organism evidence="1 2">
    <name type="scientific">Bartonella tamiae Th239</name>
    <dbReference type="NCBI Taxonomy" id="1094558"/>
    <lineage>
        <taxon>Bacteria</taxon>
        <taxon>Pseudomonadati</taxon>
        <taxon>Pseudomonadota</taxon>
        <taxon>Alphaproteobacteria</taxon>
        <taxon>Hyphomicrobiales</taxon>
        <taxon>Bartonellaceae</taxon>
        <taxon>Bartonella</taxon>
    </lineage>
</organism>
<dbReference type="STRING" id="1094558.ME5_00754"/>
<gene>
    <name evidence="1" type="ORF">ME5_00754</name>
</gene>
<sequence>MSYATAQWTVKLGINLQSSALKDDETGDPFHVKQAEQIRLDHKAWKEAGHQRSPRVPVSRSIFALVNNPDRAFWDNQESNRIN</sequence>
<accession>J0ZP51</accession>
<evidence type="ECO:0000313" key="1">
    <source>
        <dbReference type="EMBL" id="EJF90353.1"/>
    </source>
</evidence>
<dbReference type="HOGENOM" id="CLU_2535796_0_0_5"/>
<dbReference type="EMBL" id="AIMB01000007">
    <property type="protein sequence ID" value="EJF90353.1"/>
    <property type="molecule type" value="Genomic_DNA"/>
</dbReference>
<keyword evidence="2" id="KW-1185">Reference proteome</keyword>
<name>J0ZP51_9HYPH</name>